<keyword evidence="1" id="KW-0175">Coiled coil</keyword>
<proteinExistence type="predicted"/>
<dbReference type="EMBL" id="JAJSPL020000053">
    <property type="protein sequence ID" value="KAK7731794.1"/>
    <property type="molecule type" value="Genomic_DNA"/>
</dbReference>
<dbReference type="AlphaFoldDB" id="A0AAN9YCK3"/>
<protein>
    <submittedName>
        <fullName evidence="3">Uncharacterized protein</fullName>
    </submittedName>
</protein>
<dbReference type="Proteomes" id="UP001320245">
    <property type="component" value="Unassembled WGS sequence"/>
</dbReference>
<feature type="coiled-coil region" evidence="1">
    <location>
        <begin position="78"/>
        <end position="109"/>
    </location>
</feature>
<evidence type="ECO:0000313" key="4">
    <source>
        <dbReference type="Proteomes" id="UP001320245"/>
    </source>
</evidence>
<sequence length="430" mass="48569">MTPTKDKQRYKYRPATVVYPQITPELTLAYRIFSPGLAHEEGLEKLEMQMHRITEDVYVDEEVTFEKGKQVRRGVGILEDLKKQMGVTEDQITEAYNAYKAEIERMMEEDCAYLAAKARGEVAEDSGGDGHKRGTKRKSSSSSPAGVAAKIARRKTSSSSSSIEAPDAQVKPQSEVGSKETADNKIIADKNEKENQRDDENNGGGEEADEDYIEAEFHEVPTDRWITKAQALAKLSDAQQVVSSMRNNLDLIHEFYTTQMVPRHEITEVFQSADSYVTRMRAYVQDIYEIVECHDGEERGGERNVWADERTRVTELVLEVIPMVDEIPLRVAAMDEILHEAMELKEQLAQVQTEQTRKQFRAKLALFVRQARTPVPPDYCLKDIPIIEDSGSDGSISDLDPEELSEESPEHGRGDRADANNHEVITLDED</sequence>
<evidence type="ECO:0000313" key="3">
    <source>
        <dbReference type="EMBL" id="KAK7731794.1"/>
    </source>
</evidence>
<feature type="compositionally biased region" description="Basic and acidic residues" evidence="2">
    <location>
        <begin position="177"/>
        <end position="200"/>
    </location>
</feature>
<feature type="region of interest" description="Disordered" evidence="2">
    <location>
        <begin position="384"/>
        <end position="430"/>
    </location>
</feature>
<feature type="region of interest" description="Disordered" evidence="2">
    <location>
        <begin position="120"/>
        <end position="210"/>
    </location>
</feature>
<organism evidence="3 4">
    <name type="scientific">Cytospora paraplurivora</name>
    <dbReference type="NCBI Taxonomy" id="2898453"/>
    <lineage>
        <taxon>Eukaryota</taxon>
        <taxon>Fungi</taxon>
        <taxon>Dikarya</taxon>
        <taxon>Ascomycota</taxon>
        <taxon>Pezizomycotina</taxon>
        <taxon>Sordariomycetes</taxon>
        <taxon>Sordariomycetidae</taxon>
        <taxon>Diaporthales</taxon>
        <taxon>Cytosporaceae</taxon>
        <taxon>Cytospora</taxon>
    </lineage>
</organism>
<accession>A0AAN9YCK3</accession>
<evidence type="ECO:0000256" key="1">
    <source>
        <dbReference type="SAM" id="Coils"/>
    </source>
</evidence>
<reference evidence="3 4" key="1">
    <citation type="journal article" date="2023" name="PLoS ONE">
        <title>Cytospora paraplurivora sp. nov. isolated from orchards with fruit tree decline syndrome in Ontario, Canada.</title>
        <authorList>
            <person name="Ilyukhin E."/>
            <person name="Nguyen H.D.T."/>
            <person name="Castle A.J."/>
            <person name="Ellouze W."/>
        </authorList>
    </citation>
    <scope>NUCLEOTIDE SEQUENCE [LARGE SCALE GENOMIC DNA]</scope>
    <source>
        <strain evidence="3 4">FDS-564</strain>
    </source>
</reference>
<gene>
    <name evidence="3" type="ORF">SLS53_008615</name>
</gene>
<feature type="compositionally biased region" description="Basic and acidic residues" evidence="2">
    <location>
        <begin position="408"/>
        <end position="421"/>
    </location>
</feature>
<evidence type="ECO:0000256" key="2">
    <source>
        <dbReference type="SAM" id="MobiDB-lite"/>
    </source>
</evidence>
<feature type="compositionally biased region" description="Low complexity" evidence="2">
    <location>
        <begin position="384"/>
        <end position="398"/>
    </location>
</feature>
<feature type="compositionally biased region" description="Basic and acidic residues" evidence="2">
    <location>
        <begin position="120"/>
        <end position="132"/>
    </location>
</feature>
<keyword evidence="4" id="KW-1185">Reference proteome</keyword>
<name>A0AAN9YCK3_9PEZI</name>
<comment type="caution">
    <text evidence="3">The sequence shown here is derived from an EMBL/GenBank/DDBJ whole genome shotgun (WGS) entry which is preliminary data.</text>
</comment>